<evidence type="ECO:0000313" key="2">
    <source>
        <dbReference type="EMBL" id="KAF2200243.1"/>
    </source>
</evidence>
<keyword evidence="3" id="KW-1185">Reference proteome</keyword>
<gene>
    <name evidence="2" type="ORF">GQ43DRAFT_80875</name>
</gene>
<evidence type="ECO:0000313" key="3">
    <source>
        <dbReference type="Proteomes" id="UP000799536"/>
    </source>
</evidence>
<organism evidence="2 3">
    <name type="scientific">Delitschia confertaspora ATCC 74209</name>
    <dbReference type="NCBI Taxonomy" id="1513339"/>
    <lineage>
        <taxon>Eukaryota</taxon>
        <taxon>Fungi</taxon>
        <taxon>Dikarya</taxon>
        <taxon>Ascomycota</taxon>
        <taxon>Pezizomycotina</taxon>
        <taxon>Dothideomycetes</taxon>
        <taxon>Pleosporomycetidae</taxon>
        <taxon>Pleosporales</taxon>
        <taxon>Delitschiaceae</taxon>
        <taxon>Delitschia</taxon>
    </lineage>
</organism>
<reference evidence="2" key="1">
    <citation type="journal article" date="2020" name="Stud. Mycol.">
        <title>101 Dothideomycetes genomes: a test case for predicting lifestyles and emergence of pathogens.</title>
        <authorList>
            <person name="Haridas S."/>
            <person name="Albert R."/>
            <person name="Binder M."/>
            <person name="Bloem J."/>
            <person name="Labutti K."/>
            <person name="Salamov A."/>
            <person name="Andreopoulos B."/>
            <person name="Baker S."/>
            <person name="Barry K."/>
            <person name="Bills G."/>
            <person name="Bluhm B."/>
            <person name="Cannon C."/>
            <person name="Castanera R."/>
            <person name="Culley D."/>
            <person name="Daum C."/>
            <person name="Ezra D."/>
            <person name="Gonzalez J."/>
            <person name="Henrissat B."/>
            <person name="Kuo A."/>
            <person name="Liang C."/>
            <person name="Lipzen A."/>
            <person name="Lutzoni F."/>
            <person name="Magnuson J."/>
            <person name="Mondo S."/>
            <person name="Nolan M."/>
            <person name="Ohm R."/>
            <person name="Pangilinan J."/>
            <person name="Park H.-J."/>
            <person name="Ramirez L."/>
            <person name="Alfaro M."/>
            <person name="Sun H."/>
            <person name="Tritt A."/>
            <person name="Yoshinaga Y."/>
            <person name="Zwiers L.-H."/>
            <person name="Turgeon B."/>
            <person name="Goodwin S."/>
            <person name="Spatafora J."/>
            <person name="Crous P."/>
            <person name="Grigoriev I."/>
        </authorList>
    </citation>
    <scope>NUCLEOTIDE SEQUENCE</scope>
    <source>
        <strain evidence="2">ATCC 74209</strain>
    </source>
</reference>
<dbReference type="AlphaFoldDB" id="A0A9P4MUM2"/>
<protein>
    <submittedName>
        <fullName evidence="2">Uncharacterized protein</fullName>
    </submittedName>
</protein>
<comment type="caution">
    <text evidence="2">The sequence shown here is derived from an EMBL/GenBank/DDBJ whole genome shotgun (WGS) entry which is preliminary data.</text>
</comment>
<proteinExistence type="predicted"/>
<dbReference type="EMBL" id="ML994031">
    <property type="protein sequence ID" value="KAF2200243.1"/>
    <property type="molecule type" value="Genomic_DNA"/>
</dbReference>
<keyword evidence="1" id="KW-0812">Transmembrane</keyword>
<evidence type="ECO:0000256" key="1">
    <source>
        <dbReference type="SAM" id="Phobius"/>
    </source>
</evidence>
<name>A0A9P4MUM2_9PLEO</name>
<dbReference type="Proteomes" id="UP000799536">
    <property type="component" value="Unassembled WGS sequence"/>
</dbReference>
<keyword evidence="1" id="KW-0472">Membrane</keyword>
<sequence>MLLAMEANDHVAGVPPGRARAVRLWLSVYGCPLMPAPVLLIRCKVEVVENPSPKKSLSLTTAACLMFNSDLLSEHTGDILLNRLLPQTCPCASTQHVLNTTSPLLPMVVWRDEATSLSPRIKKQSRSSFFPYPRANLILAPSHPIFPFLFPFLFLFLFFFLLLLSLPLPLPLPLPLLPFLLLLLLFFFFPSPPSSCTLELTSHRLSASSPSPDDHHILPAGLMVQILRCSVPSSRSGRLVADMLRQHKLQTQSSQRIPCLAFCSACEPR</sequence>
<feature type="transmembrane region" description="Helical" evidence="1">
    <location>
        <begin position="172"/>
        <end position="189"/>
    </location>
</feature>
<feature type="transmembrane region" description="Helical" evidence="1">
    <location>
        <begin position="145"/>
        <end position="166"/>
    </location>
</feature>
<keyword evidence="1" id="KW-1133">Transmembrane helix</keyword>
<accession>A0A9P4MUM2</accession>